<gene>
    <name evidence="1" type="primary">EXO84</name>
    <name evidence="1" type="ORF">M8818_001091</name>
</gene>
<name>A0ACC3SM86_9PEZI</name>
<dbReference type="EMBL" id="JAMKPW020000004">
    <property type="protein sequence ID" value="KAK8219356.1"/>
    <property type="molecule type" value="Genomic_DNA"/>
</dbReference>
<evidence type="ECO:0000313" key="2">
    <source>
        <dbReference type="Proteomes" id="UP001320706"/>
    </source>
</evidence>
<proteinExistence type="predicted"/>
<protein>
    <submittedName>
        <fullName evidence="1">Exocyst complex component exo84</fullName>
    </submittedName>
</protein>
<sequence length="713" mass="79011">MSETLGISLRKKKSTRPKISAPRQIVTNPENNSSQPSLQAPQWQEGPPRKSTETTASARPRPSLGGRDQTADLVKRRYSTRFTNLPTQDGLAPPVPGVPQIPRQYAGTRPPSSREGRSPERGDGQRVKVDARALRDPNLQPEQYVATILADASETDIYAYQQDLQKLKNRTSTDLQHNVYQNRTQFIKISKEADKLKTEMRVLRSLMSELTGALSHATSAGGAETNGSLADRKSNRRTSVANLEALYASHLQALWKRVEGSQKYLPAVPGRHVVHESSRWVELNAATWRPRRRVHLILLNDHFLIASEKKRADGAAGVSISPQSKRQSLYQAPTPSSQTQLIAERCWPLQDVQMTDISSRASPRDGSERNVVANAVNVRAAGESWTFATASTSDTGGEKSALLVAFRKSVEDLRKTIAAEHGERERALDELAFLSGRDPRFLKSKGGVEGAGNVSDKGALNRSSTLIDVDGRQQSLRWVESQIDGLDIDIALQRCEEAVAKTERLRKLARGIKGNSVAQEIVVVKVDERAGKLAAVLARRLRESNTGLEATKENVGWLIRLGFEDMARISYLDSRTEVLKKRTRQLPFTGSLPPHLTALSYVTFTLLHHTIRTFQSSFPSASSSAVVKWAKDRIDDFNDHLERQLSSVERGSSLWNECIEVVKRQSGVLGDVNVEFGGLVARGMVEEREERPRGRRQRSQISLKEGVGLGLSN</sequence>
<keyword evidence="2" id="KW-1185">Reference proteome</keyword>
<reference evidence="1" key="1">
    <citation type="submission" date="2024-02" db="EMBL/GenBank/DDBJ databases">
        <title>Metagenome Assembled Genome of Zalaria obscura JY119.</title>
        <authorList>
            <person name="Vighnesh L."/>
            <person name="Jagadeeshwari U."/>
            <person name="Venkata Ramana C."/>
            <person name="Sasikala C."/>
        </authorList>
    </citation>
    <scope>NUCLEOTIDE SEQUENCE</scope>
    <source>
        <strain evidence="1">JY119</strain>
    </source>
</reference>
<comment type="caution">
    <text evidence="1">The sequence shown here is derived from an EMBL/GenBank/DDBJ whole genome shotgun (WGS) entry which is preliminary data.</text>
</comment>
<dbReference type="Proteomes" id="UP001320706">
    <property type="component" value="Unassembled WGS sequence"/>
</dbReference>
<evidence type="ECO:0000313" key="1">
    <source>
        <dbReference type="EMBL" id="KAK8219356.1"/>
    </source>
</evidence>
<organism evidence="1 2">
    <name type="scientific">Zalaria obscura</name>
    <dbReference type="NCBI Taxonomy" id="2024903"/>
    <lineage>
        <taxon>Eukaryota</taxon>
        <taxon>Fungi</taxon>
        <taxon>Dikarya</taxon>
        <taxon>Ascomycota</taxon>
        <taxon>Pezizomycotina</taxon>
        <taxon>Dothideomycetes</taxon>
        <taxon>Dothideomycetidae</taxon>
        <taxon>Dothideales</taxon>
        <taxon>Zalariaceae</taxon>
        <taxon>Zalaria</taxon>
    </lineage>
</organism>
<accession>A0ACC3SM86</accession>